<dbReference type="Proteomes" id="UP001054945">
    <property type="component" value="Unassembled WGS sequence"/>
</dbReference>
<protein>
    <submittedName>
        <fullName evidence="2">Uncharacterized protein</fullName>
    </submittedName>
</protein>
<organism evidence="2 3">
    <name type="scientific">Caerostris extrusa</name>
    <name type="common">Bark spider</name>
    <name type="synonym">Caerostris bankana</name>
    <dbReference type="NCBI Taxonomy" id="172846"/>
    <lineage>
        <taxon>Eukaryota</taxon>
        <taxon>Metazoa</taxon>
        <taxon>Ecdysozoa</taxon>
        <taxon>Arthropoda</taxon>
        <taxon>Chelicerata</taxon>
        <taxon>Arachnida</taxon>
        <taxon>Araneae</taxon>
        <taxon>Araneomorphae</taxon>
        <taxon>Entelegynae</taxon>
        <taxon>Araneoidea</taxon>
        <taxon>Araneidae</taxon>
        <taxon>Caerostris</taxon>
    </lineage>
</organism>
<evidence type="ECO:0000256" key="1">
    <source>
        <dbReference type="SAM" id="MobiDB-lite"/>
    </source>
</evidence>
<evidence type="ECO:0000313" key="2">
    <source>
        <dbReference type="EMBL" id="GIY46388.1"/>
    </source>
</evidence>
<reference evidence="2 3" key="1">
    <citation type="submission" date="2021-06" db="EMBL/GenBank/DDBJ databases">
        <title>Caerostris extrusa draft genome.</title>
        <authorList>
            <person name="Kono N."/>
            <person name="Arakawa K."/>
        </authorList>
    </citation>
    <scope>NUCLEOTIDE SEQUENCE [LARGE SCALE GENOMIC DNA]</scope>
</reference>
<feature type="compositionally biased region" description="Basic residues" evidence="1">
    <location>
        <begin position="70"/>
        <end position="80"/>
    </location>
</feature>
<evidence type="ECO:0000313" key="3">
    <source>
        <dbReference type="Proteomes" id="UP001054945"/>
    </source>
</evidence>
<feature type="region of interest" description="Disordered" evidence="1">
    <location>
        <begin position="47"/>
        <end position="87"/>
    </location>
</feature>
<proteinExistence type="predicted"/>
<gene>
    <name evidence="2" type="ORF">CEXT_800701</name>
</gene>
<comment type="caution">
    <text evidence="2">The sequence shown here is derived from an EMBL/GenBank/DDBJ whole genome shotgun (WGS) entry which is preliminary data.</text>
</comment>
<keyword evidence="3" id="KW-1185">Reference proteome</keyword>
<accession>A0AAV4TIE3</accession>
<sequence length="87" mass="10259">MDVYFGTTATQIYLIRSLCCGRVEVVESVLVKREQLAARWMMEWTEDMQGDEERSKKNCRGKQNEANQNFKRKGRTHKTRTRSETVL</sequence>
<dbReference type="EMBL" id="BPLR01011411">
    <property type="protein sequence ID" value="GIY46388.1"/>
    <property type="molecule type" value="Genomic_DNA"/>
</dbReference>
<dbReference type="AlphaFoldDB" id="A0AAV4TIE3"/>
<name>A0AAV4TIE3_CAEEX</name>